<protein>
    <submittedName>
        <fullName evidence="2">Uncharacterized protein</fullName>
    </submittedName>
</protein>
<keyword evidence="3" id="KW-1185">Reference proteome</keyword>
<feature type="transmembrane region" description="Helical" evidence="1">
    <location>
        <begin position="20"/>
        <end position="41"/>
    </location>
</feature>
<proteinExistence type="predicted"/>
<reference evidence="2 3" key="1">
    <citation type="journal article" date="2018" name="ACS Chem. Biol.">
        <title>Ketoreductase domain dysfunction expands chemodiversity: malyngamide biosynthesis in the cyanobacterium Okeania hirsuta.</title>
        <authorList>
            <person name="Moss N.A."/>
            <person name="Leao T."/>
            <person name="Rankin M."/>
            <person name="McCullough T.M."/>
            <person name="Qu P."/>
            <person name="Korobeynikov A."/>
            <person name="Smith J.L."/>
            <person name="Gerwick L."/>
            <person name="Gerwick W.H."/>
        </authorList>
    </citation>
    <scope>NUCLEOTIDE SEQUENCE [LARGE SCALE GENOMIC DNA]</scope>
    <source>
        <strain evidence="2 3">PAB10Feb10-1</strain>
    </source>
</reference>
<dbReference type="AlphaFoldDB" id="A0A3N6P4X1"/>
<dbReference type="Proteomes" id="UP000269154">
    <property type="component" value="Unassembled WGS sequence"/>
</dbReference>
<accession>A0A3N6P4X1</accession>
<dbReference type="EMBL" id="RCBY01000151">
    <property type="protein sequence ID" value="RQH32647.1"/>
    <property type="molecule type" value="Genomic_DNA"/>
</dbReference>
<evidence type="ECO:0000256" key="1">
    <source>
        <dbReference type="SAM" id="Phobius"/>
    </source>
</evidence>
<gene>
    <name evidence="2" type="ORF">D5R40_22070</name>
</gene>
<comment type="caution">
    <text evidence="2">The sequence shown here is derived from an EMBL/GenBank/DDBJ whole genome shotgun (WGS) entry which is preliminary data.</text>
</comment>
<evidence type="ECO:0000313" key="2">
    <source>
        <dbReference type="EMBL" id="RQH32647.1"/>
    </source>
</evidence>
<organism evidence="2 3">
    <name type="scientific">Okeania hirsuta</name>
    <dbReference type="NCBI Taxonomy" id="1458930"/>
    <lineage>
        <taxon>Bacteria</taxon>
        <taxon>Bacillati</taxon>
        <taxon>Cyanobacteriota</taxon>
        <taxon>Cyanophyceae</taxon>
        <taxon>Oscillatoriophycideae</taxon>
        <taxon>Oscillatoriales</taxon>
        <taxon>Microcoleaceae</taxon>
        <taxon>Okeania</taxon>
    </lineage>
</organism>
<name>A0A3N6P4X1_9CYAN</name>
<keyword evidence="1" id="KW-0472">Membrane</keyword>
<keyword evidence="1" id="KW-1133">Transmembrane helix</keyword>
<evidence type="ECO:0000313" key="3">
    <source>
        <dbReference type="Proteomes" id="UP000269154"/>
    </source>
</evidence>
<sequence length="93" mass="10305">MDFVPDVSVGFGFLNPTDKGQNPTTVSICWILFLMYLLGLGSSTQPTKGKMYLLGLGSSTQPTKGKMYMLGFVPQPNLQSPLLFPIFNKKHNY</sequence>
<keyword evidence="1" id="KW-0812">Transmembrane</keyword>